<evidence type="ECO:0000256" key="5">
    <source>
        <dbReference type="PIRSR" id="PIRSR001589-3"/>
    </source>
</evidence>
<feature type="site" description="Important for beta-aspartyl-AMP intermediate formation" evidence="5">
    <location>
        <position position="290"/>
    </location>
</feature>
<dbReference type="InterPro" id="IPR001962">
    <property type="entry name" value="Asn_synthase"/>
</dbReference>
<evidence type="ECO:0000313" key="7">
    <source>
        <dbReference type="EMBL" id="WIT11337.1"/>
    </source>
</evidence>
<protein>
    <recommendedName>
        <fullName evidence="3">asparagine synthase (glutamine-hydrolyzing)</fullName>
        <ecNumber evidence="3">6.3.5.4</ecNumber>
    </recommendedName>
</protein>
<dbReference type="KEGG" id="pais:PFX98_20940"/>
<dbReference type="RefSeq" id="WP_285232419.1">
    <property type="nucleotide sequence ID" value="NZ_CP116346.1"/>
</dbReference>
<evidence type="ECO:0000256" key="2">
    <source>
        <dbReference type="ARBA" id="ARBA00005752"/>
    </source>
</evidence>
<dbReference type="Proteomes" id="UP001177769">
    <property type="component" value="Chromosome"/>
</dbReference>
<dbReference type="EMBL" id="CP116346">
    <property type="protein sequence ID" value="WIT11337.1"/>
    <property type="molecule type" value="Genomic_DNA"/>
</dbReference>
<comment type="similarity">
    <text evidence="2">Belongs to the asparagine synthetase family.</text>
</comment>
<dbReference type="InterPro" id="IPR006426">
    <property type="entry name" value="Asn_synth_AEB"/>
</dbReference>
<dbReference type="PANTHER" id="PTHR43284">
    <property type="entry name" value="ASPARAGINE SYNTHETASE (GLUTAMINE-HYDROLYZING)"/>
    <property type="match status" value="1"/>
</dbReference>
<dbReference type="PANTHER" id="PTHR43284:SF1">
    <property type="entry name" value="ASPARAGINE SYNTHETASE"/>
    <property type="match status" value="1"/>
</dbReference>
<dbReference type="InterPro" id="IPR014729">
    <property type="entry name" value="Rossmann-like_a/b/a_fold"/>
</dbReference>
<dbReference type="SUPFAM" id="SSF56235">
    <property type="entry name" value="N-terminal nucleophile aminohydrolases (Ntn hydrolases)"/>
    <property type="match status" value="1"/>
</dbReference>
<dbReference type="EC" id="6.3.5.4" evidence="3"/>
<sequence length="561" mass="62817">MHDLTPRPALFLGQPRFDTADMRRLAAERGPASAWMHLLQQAPQQALARVGGDFALATDLPSGESVMAVDRFAIHTLCYRVVNGQLRWAMDAKQLADADTPLDPQAIFDYLYFHCIPSPRTIYRGIYRVPPGHLAIFRQGQLTLQPYWRAAFEERAPTSLAVHKAQFMELLSEAVRQQLDGSQAACFLSGGTDSSSVAGMLARHAGKDTLAYSIGFDAEGYDEMAYAKLAAQHFGVQHRAYYVTPADLVEGIPEMARHLDQPFGNSSVLPAYYCAKLAKAEGVSKLLAGDGGDELYGGNARYATQRLFGFYGRVPGAMRRWLIEPMVGNAVLAQVPLIRKGGSYVRQAKQPMPDRLQNYNLIMRVGPEQVLTPGLLQQLDTSLPLAHQRQAWESAQAPCSELNRELAFDWRYTLGESDLPKVRAATALAGLNVGFPMLDQALLDFSLHLPSDYKLRGNKLRWFFKEALKDFLPHEIISKRKQGFGLPFGVWTTRDPALQKLARRSLEALVQRGLVRGDYVHTLLDEQLPAYPGYYGEMVWILMMLEQWLEHHMADFHLPQS</sequence>
<dbReference type="InterPro" id="IPR029055">
    <property type="entry name" value="Ntn_hydrolases_N"/>
</dbReference>
<dbReference type="PIRSF" id="PIRSF001589">
    <property type="entry name" value="Asn_synthetase_glu-h"/>
    <property type="match status" value="1"/>
</dbReference>
<dbReference type="Pfam" id="PF00733">
    <property type="entry name" value="Asn_synthase"/>
    <property type="match status" value="1"/>
</dbReference>
<evidence type="ECO:0000256" key="3">
    <source>
        <dbReference type="ARBA" id="ARBA00012737"/>
    </source>
</evidence>
<proteinExistence type="inferred from homology"/>
<evidence type="ECO:0000313" key="8">
    <source>
        <dbReference type="Proteomes" id="UP001177769"/>
    </source>
</evidence>
<organism evidence="7 8">
    <name type="scientific">Paucibacter sediminis</name>
    <dbReference type="NCBI Taxonomy" id="3019553"/>
    <lineage>
        <taxon>Bacteria</taxon>
        <taxon>Pseudomonadati</taxon>
        <taxon>Pseudomonadota</taxon>
        <taxon>Betaproteobacteria</taxon>
        <taxon>Burkholderiales</taxon>
        <taxon>Sphaerotilaceae</taxon>
        <taxon>Roseateles</taxon>
    </lineage>
</organism>
<comment type="pathway">
    <text evidence="1">Amino-acid biosynthesis; L-asparagine biosynthesis; L-asparagine from L-aspartate (L-Gln route): step 1/1.</text>
</comment>
<name>A0AA95NAC5_9BURK</name>
<dbReference type="AlphaFoldDB" id="A0AA95NAC5"/>
<dbReference type="CDD" id="cd01991">
    <property type="entry name" value="Asn_synthase_B_C"/>
    <property type="match status" value="1"/>
</dbReference>
<dbReference type="GO" id="GO:0004066">
    <property type="term" value="F:asparagine synthase (glutamine-hydrolyzing) activity"/>
    <property type="evidence" value="ECO:0007669"/>
    <property type="project" value="UniProtKB-EC"/>
</dbReference>
<accession>A0AA95NAC5</accession>
<dbReference type="InterPro" id="IPR051786">
    <property type="entry name" value="ASN_synthetase/amidase"/>
</dbReference>
<dbReference type="SUPFAM" id="SSF52402">
    <property type="entry name" value="Adenine nucleotide alpha hydrolases-like"/>
    <property type="match status" value="1"/>
</dbReference>
<evidence type="ECO:0000256" key="1">
    <source>
        <dbReference type="ARBA" id="ARBA00005187"/>
    </source>
</evidence>
<comment type="catalytic activity">
    <reaction evidence="4">
        <text>L-aspartate + L-glutamine + ATP + H2O = L-asparagine + L-glutamate + AMP + diphosphate + H(+)</text>
        <dbReference type="Rhea" id="RHEA:12228"/>
        <dbReference type="ChEBI" id="CHEBI:15377"/>
        <dbReference type="ChEBI" id="CHEBI:15378"/>
        <dbReference type="ChEBI" id="CHEBI:29985"/>
        <dbReference type="ChEBI" id="CHEBI:29991"/>
        <dbReference type="ChEBI" id="CHEBI:30616"/>
        <dbReference type="ChEBI" id="CHEBI:33019"/>
        <dbReference type="ChEBI" id="CHEBI:58048"/>
        <dbReference type="ChEBI" id="CHEBI:58359"/>
        <dbReference type="ChEBI" id="CHEBI:456215"/>
        <dbReference type="EC" id="6.3.5.4"/>
    </reaction>
</comment>
<dbReference type="Gene3D" id="3.40.50.620">
    <property type="entry name" value="HUPs"/>
    <property type="match status" value="1"/>
</dbReference>
<reference evidence="7" key="1">
    <citation type="submission" date="2023-01" db="EMBL/GenBank/DDBJ databases">
        <title>Whole genome sequence of Paucibacter sp. S2-9 isolated from pond sediment.</title>
        <authorList>
            <person name="Jung J.Y."/>
        </authorList>
    </citation>
    <scope>NUCLEOTIDE SEQUENCE</scope>
    <source>
        <strain evidence="7">S2-9</strain>
    </source>
</reference>
<evidence type="ECO:0000256" key="4">
    <source>
        <dbReference type="ARBA" id="ARBA00048741"/>
    </source>
</evidence>
<evidence type="ECO:0000259" key="6">
    <source>
        <dbReference type="Pfam" id="PF00733"/>
    </source>
</evidence>
<dbReference type="Gene3D" id="3.60.20.10">
    <property type="entry name" value="Glutamine Phosphoribosylpyrophosphate, subunit 1, domain 1"/>
    <property type="match status" value="1"/>
</dbReference>
<dbReference type="GO" id="GO:0005829">
    <property type="term" value="C:cytosol"/>
    <property type="evidence" value="ECO:0007669"/>
    <property type="project" value="TreeGrafter"/>
</dbReference>
<feature type="domain" description="Asparagine synthetase" evidence="6">
    <location>
        <begin position="168"/>
        <end position="550"/>
    </location>
</feature>
<keyword evidence="8" id="KW-1185">Reference proteome</keyword>
<dbReference type="GO" id="GO:0006529">
    <property type="term" value="P:asparagine biosynthetic process"/>
    <property type="evidence" value="ECO:0007669"/>
    <property type="project" value="InterPro"/>
</dbReference>
<gene>
    <name evidence="7" type="ORF">PFX98_20940</name>
</gene>